<proteinExistence type="predicted"/>
<evidence type="ECO:0000256" key="1">
    <source>
        <dbReference type="SAM" id="Phobius"/>
    </source>
</evidence>
<reference evidence="2" key="1">
    <citation type="submission" date="2018-01" db="EMBL/GenBank/DDBJ databases">
        <title>An insight into the sialome of Amazonian anophelines.</title>
        <authorList>
            <person name="Ribeiro J.M."/>
            <person name="Scarpassa V."/>
            <person name="Calvo E."/>
        </authorList>
    </citation>
    <scope>NUCLEOTIDE SEQUENCE</scope>
    <source>
        <tissue evidence="2">Salivary glands</tissue>
    </source>
</reference>
<dbReference type="EMBL" id="GGFM01009022">
    <property type="protein sequence ID" value="MBW29773.1"/>
    <property type="molecule type" value="Transcribed_RNA"/>
</dbReference>
<evidence type="ECO:0000313" key="2">
    <source>
        <dbReference type="EMBL" id="MBW29773.1"/>
    </source>
</evidence>
<feature type="transmembrane region" description="Helical" evidence="1">
    <location>
        <begin position="6"/>
        <end position="24"/>
    </location>
</feature>
<sequence>MSDRFSCLIIRSGFGLVLGGLVSFKRRTKYTYIRTFHLPAAVRIERESRYRHIWFTVSIAFCKRMPPSIHTNQPINSRCQQKPTE</sequence>
<organism evidence="2">
    <name type="scientific">Anopheles braziliensis</name>
    <dbReference type="NCBI Taxonomy" id="58242"/>
    <lineage>
        <taxon>Eukaryota</taxon>
        <taxon>Metazoa</taxon>
        <taxon>Ecdysozoa</taxon>
        <taxon>Arthropoda</taxon>
        <taxon>Hexapoda</taxon>
        <taxon>Insecta</taxon>
        <taxon>Pterygota</taxon>
        <taxon>Neoptera</taxon>
        <taxon>Endopterygota</taxon>
        <taxon>Diptera</taxon>
        <taxon>Nematocera</taxon>
        <taxon>Culicoidea</taxon>
        <taxon>Culicidae</taxon>
        <taxon>Anophelinae</taxon>
        <taxon>Anopheles</taxon>
    </lineage>
</organism>
<keyword evidence="1" id="KW-1133">Transmembrane helix</keyword>
<accession>A0A2M3ZMP6</accession>
<dbReference type="AlphaFoldDB" id="A0A2M3ZMP6"/>
<keyword evidence="1" id="KW-0812">Transmembrane</keyword>
<keyword evidence="1" id="KW-0472">Membrane</keyword>
<name>A0A2M3ZMP6_9DIPT</name>
<protein>
    <submittedName>
        <fullName evidence="2">Putative secreted peptide</fullName>
    </submittedName>
</protein>